<keyword evidence="5 9" id="KW-0479">Metal-binding</keyword>
<dbReference type="PROSITE" id="PS00549">
    <property type="entry name" value="BACTERIOFERRITIN"/>
    <property type="match status" value="1"/>
</dbReference>
<keyword evidence="4 10" id="KW-0349">Heme</keyword>
<dbReference type="NCBIfam" id="TIGR00754">
    <property type="entry name" value="bfr"/>
    <property type="match status" value="1"/>
</dbReference>
<keyword evidence="6 9" id="KW-0408">Iron</keyword>
<keyword evidence="13" id="KW-1185">Reference proteome</keyword>
<evidence type="ECO:0000256" key="1">
    <source>
        <dbReference type="ARBA" id="ARBA00001970"/>
    </source>
</evidence>
<dbReference type="InterPro" id="IPR008331">
    <property type="entry name" value="Ferritin_DPS_dom"/>
</dbReference>
<evidence type="ECO:0000256" key="2">
    <source>
        <dbReference type="ARBA" id="ARBA00011637"/>
    </source>
</evidence>
<feature type="domain" description="Ferritin-like diiron" evidence="11">
    <location>
        <begin position="1"/>
        <end position="145"/>
    </location>
</feature>
<evidence type="ECO:0000256" key="9">
    <source>
        <dbReference type="PIRNR" id="PIRNR002560"/>
    </source>
</evidence>
<dbReference type="Proteomes" id="UP001165283">
    <property type="component" value="Unassembled WGS sequence"/>
</dbReference>
<dbReference type="PANTHER" id="PTHR30295">
    <property type="entry name" value="BACTERIOFERRITIN"/>
    <property type="match status" value="1"/>
</dbReference>
<evidence type="ECO:0000256" key="3">
    <source>
        <dbReference type="ARBA" id="ARBA00022434"/>
    </source>
</evidence>
<dbReference type="EMBL" id="JAGSOV010000054">
    <property type="protein sequence ID" value="MCO1658480.1"/>
    <property type="molecule type" value="Genomic_DNA"/>
</dbReference>
<gene>
    <name evidence="12" type="primary">bfr</name>
    <name evidence="12" type="ORF">KDL28_25775</name>
</gene>
<sequence>MQGDPEIIALLNEQLTSELTAVNQYFLHAKMQQNWGLTKLAAYTRAESMDEMRHAERITDRILLLEGLPNFQRLFSLRIGQTVGEMLESDLAVEREVVDRLRPGITMCRAKGDHTTATLFEEILADEEHHIDYIETNLSLLEKLGEPLYLAQLVDQPPTAG</sequence>
<dbReference type="RefSeq" id="WP_252442455.1">
    <property type="nucleotide sequence ID" value="NZ_JAGSOV010000054.1"/>
</dbReference>
<dbReference type="InterPro" id="IPR009078">
    <property type="entry name" value="Ferritin-like_SF"/>
</dbReference>
<accession>A0ABT1A636</accession>
<dbReference type="CDD" id="cd00907">
    <property type="entry name" value="Bacterioferritin"/>
    <property type="match status" value="1"/>
</dbReference>
<comment type="similarity">
    <text evidence="9 10">Belongs to the bacterioferritin family.</text>
</comment>
<dbReference type="PIRSF" id="PIRSF002560">
    <property type="entry name" value="Bacterioferritin"/>
    <property type="match status" value="1"/>
</dbReference>
<dbReference type="Gene3D" id="1.20.1260.10">
    <property type="match status" value="1"/>
</dbReference>
<comment type="catalytic activity">
    <reaction evidence="7">
        <text>Fe(2+)(in) = Fe(2+)(out)</text>
        <dbReference type="Rhea" id="RHEA:28486"/>
        <dbReference type="ChEBI" id="CHEBI:29033"/>
    </reaction>
</comment>
<dbReference type="EC" id="1.16.3.1" evidence="9"/>
<comment type="cofactor">
    <cofactor evidence="1">
        <name>heme b</name>
        <dbReference type="ChEBI" id="CHEBI:60344"/>
    </cofactor>
</comment>
<keyword evidence="3 9" id="KW-0409">Iron storage</keyword>
<evidence type="ECO:0000256" key="7">
    <source>
        <dbReference type="ARBA" id="ARBA00036243"/>
    </source>
</evidence>
<evidence type="ECO:0000256" key="6">
    <source>
        <dbReference type="ARBA" id="ARBA00023004"/>
    </source>
</evidence>
<dbReference type="PRINTS" id="PR00601">
    <property type="entry name" value="BACFERRITIN"/>
</dbReference>
<comment type="subunit">
    <text evidence="2">Homooligomer of 24 subunits, arranged as 12 dimers, that are packed together to form an approximately spherical molecule with a central cavity, in which large amounts of iron can be deposited.</text>
</comment>
<name>A0ABT1A636_9PSEU</name>
<evidence type="ECO:0000313" key="12">
    <source>
        <dbReference type="EMBL" id="MCO1658480.1"/>
    </source>
</evidence>
<reference evidence="12" key="1">
    <citation type="submission" date="2021-04" db="EMBL/GenBank/DDBJ databases">
        <title>Pseudonocardia sp. nov., isolated from sandy soil of mangrove forest.</title>
        <authorList>
            <person name="Zan Z."/>
            <person name="Huang R."/>
            <person name="Liu W."/>
        </authorList>
    </citation>
    <scope>NUCLEOTIDE SEQUENCE</scope>
    <source>
        <strain evidence="12">S2-4</strain>
    </source>
</reference>
<dbReference type="InterPro" id="IPR009040">
    <property type="entry name" value="Ferritin-like_diiron"/>
</dbReference>
<dbReference type="Pfam" id="PF00210">
    <property type="entry name" value="Ferritin"/>
    <property type="match status" value="1"/>
</dbReference>
<dbReference type="PANTHER" id="PTHR30295:SF0">
    <property type="entry name" value="BACTERIOFERRITIN"/>
    <property type="match status" value="1"/>
</dbReference>
<dbReference type="SUPFAM" id="SSF47240">
    <property type="entry name" value="Ferritin-like"/>
    <property type="match status" value="1"/>
</dbReference>
<evidence type="ECO:0000313" key="13">
    <source>
        <dbReference type="Proteomes" id="UP001165283"/>
    </source>
</evidence>
<evidence type="ECO:0000256" key="5">
    <source>
        <dbReference type="ARBA" id="ARBA00022723"/>
    </source>
</evidence>
<evidence type="ECO:0000256" key="10">
    <source>
        <dbReference type="RuleBase" id="RU000623"/>
    </source>
</evidence>
<comment type="catalytic activity">
    <reaction evidence="8 9">
        <text>4 Fe(2+) + O2 + 4 H(+) = 4 Fe(3+) + 2 H2O</text>
        <dbReference type="Rhea" id="RHEA:11148"/>
        <dbReference type="ChEBI" id="CHEBI:15377"/>
        <dbReference type="ChEBI" id="CHEBI:15378"/>
        <dbReference type="ChEBI" id="CHEBI:15379"/>
        <dbReference type="ChEBI" id="CHEBI:29033"/>
        <dbReference type="ChEBI" id="CHEBI:29034"/>
        <dbReference type="EC" id="1.16.3.1"/>
    </reaction>
</comment>
<protein>
    <recommendedName>
        <fullName evidence="9 10">Bacterioferritin</fullName>
        <ecNumber evidence="9">1.16.3.1</ecNumber>
    </recommendedName>
</protein>
<evidence type="ECO:0000256" key="8">
    <source>
        <dbReference type="ARBA" id="ARBA00047990"/>
    </source>
</evidence>
<comment type="caution">
    <text evidence="12">The sequence shown here is derived from an EMBL/GenBank/DDBJ whole genome shotgun (WGS) entry which is preliminary data.</text>
</comment>
<dbReference type="InterPro" id="IPR012347">
    <property type="entry name" value="Ferritin-like"/>
</dbReference>
<comment type="function">
    <text evidence="9">Iron-storage protein, whose ferroxidase center binds Fe(2+), oxidizes it using dioxygen to Fe(3+), and participates in the subsequent Fe(3+) oxide mineral core formation within the central cavity of the BFR protein shell.</text>
</comment>
<organism evidence="12 13">
    <name type="scientific">Pseudonocardia humida</name>
    <dbReference type="NCBI Taxonomy" id="2800819"/>
    <lineage>
        <taxon>Bacteria</taxon>
        <taxon>Bacillati</taxon>
        <taxon>Actinomycetota</taxon>
        <taxon>Actinomycetes</taxon>
        <taxon>Pseudonocardiales</taxon>
        <taxon>Pseudonocardiaceae</taxon>
        <taxon>Pseudonocardia</taxon>
    </lineage>
</organism>
<proteinExistence type="inferred from homology"/>
<dbReference type="PROSITE" id="PS50905">
    <property type="entry name" value="FERRITIN_LIKE"/>
    <property type="match status" value="1"/>
</dbReference>
<evidence type="ECO:0000259" key="11">
    <source>
        <dbReference type="PROSITE" id="PS50905"/>
    </source>
</evidence>
<dbReference type="InterPro" id="IPR002024">
    <property type="entry name" value="Bacterioferritin"/>
</dbReference>
<evidence type="ECO:0000256" key="4">
    <source>
        <dbReference type="ARBA" id="ARBA00022617"/>
    </source>
</evidence>